<accession>A0ABW8T9S9</accession>
<dbReference type="InterPro" id="IPR023353">
    <property type="entry name" value="LemA-like_dom_sf"/>
</dbReference>
<dbReference type="PANTHER" id="PTHR34478:SF2">
    <property type="entry name" value="MEMBRANE PROTEIN"/>
    <property type="match status" value="1"/>
</dbReference>
<comment type="similarity">
    <text evidence="2">Belongs to the LemA family.</text>
</comment>
<sequence length="181" mass="21062">MIYVVLGILVLLILYIISSYNGLISRRNKVKDCWSQMDIQLKRRFDLIPNLVNTVKGYTQYEAETLQKVVEARSKFMKAISPEEAIKANGELTQVLNRLAVVVERYPNLKASESYKSLQNQLIETENKISFSRQFYSDTVMNYNNYVQSFPSNIIASIFNFKEEAYFETSKSERENIEVEL</sequence>
<evidence type="ECO:0000313" key="7">
    <source>
        <dbReference type="Proteomes" id="UP001623591"/>
    </source>
</evidence>
<keyword evidence="4" id="KW-1133">Transmembrane helix</keyword>
<keyword evidence="7" id="KW-1185">Reference proteome</keyword>
<evidence type="ECO:0000256" key="3">
    <source>
        <dbReference type="ARBA" id="ARBA00022692"/>
    </source>
</evidence>
<dbReference type="Proteomes" id="UP001623591">
    <property type="component" value="Unassembled WGS sequence"/>
</dbReference>
<dbReference type="PANTHER" id="PTHR34478">
    <property type="entry name" value="PROTEIN LEMA"/>
    <property type="match status" value="1"/>
</dbReference>
<dbReference type="EMBL" id="JBJHZZ010000018">
    <property type="protein sequence ID" value="MFL0248468.1"/>
    <property type="molecule type" value="Genomic_DNA"/>
</dbReference>
<organism evidence="6 7">
    <name type="scientific">Candidatus Clostridium stratigraminis</name>
    <dbReference type="NCBI Taxonomy" id="3381661"/>
    <lineage>
        <taxon>Bacteria</taxon>
        <taxon>Bacillati</taxon>
        <taxon>Bacillota</taxon>
        <taxon>Clostridia</taxon>
        <taxon>Eubacteriales</taxon>
        <taxon>Clostridiaceae</taxon>
        <taxon>Clostridium</taxon>
    </lineage>
</organism>
<dbReference type="RefSeq" id="WP_406770900.1">
    <property type="nucleotide sequence ID" value="NZ_JBJHZZ010000018.1"/>
</dbReference>
<name>A0ABW8T9S9_9CLOT</name>
<proteinExistence type="inferred from homology"/>
<dbReference type="InterPro" id="IPR007156">
    <property type="entry name" value="MamQ_LemA"/>
</dbReference>
<reference evidence="6 7" key="1">
    <citation type="submission" date="2024-11" db="EMBL/GenBank/DDBJ databases">
        <authorList>
            <person name="Heng Y.C."/>
            <person name="Lim A.C.H."/>
            <person name="Lee J.K.Y."/>
            <person name="Kittelmann S."/>
        </authorList>
    </citation>
    <scope>NUCLEOTIDE SEQUENCE [LARGE SCALE GENOMIC DNA]</scope>
    <source>
        <strain evidence="6 7">WILCCON 0185</strain>
    </source>
</reference>
<dbReference type="Gene3D" id="1.20.1440.20">
    <property type="entry name" value="LemA-like domain"/>
    <property type="match status" value="1"/>
</dbReference>
<comment type="subcellular location">
    <subcellularLocation>
        <location evidence="1">Membrane</location>
        <topology evidence="1">Single-pass membrane protein</topology>
    </subcellularLocation>
</comment>
<dbReference type="Pfam" id="PF04011">
    <property type="entry name" value="LemA"/>
    <property type="match status" value="1"/>
</dbReference>
<evidence type="ECO:0000256" key="4">
    <source>
        <dbReference type="ARBA" id="ARBA00022989"/>
    </source>
</evidence>
<protein>
    <submittedName>
        <fullName evidence="6">LemA family protein</fullName>
    </submittedName>
</protein>
<dbReference type="SUPFAM" id="SSF140478">
    <property type="entry name" value="LemA-like"/>
    <property type="match status" value="1"/>
</dbReference>
<gene>
    <name evidence="6" type="ORF">ACJDUG_16080</name>
</gene>
<evidence type="ECO:0000256" key="5">
    <source>
        <dbReference type="ARBA" id="ARBA00023136"/>
    </source>
</evidence>
<evidence type="ECO:0000313" key="6">
    <source>
        <dbReference type="EMBL" id="MFL0248468.1"/>
    </source>
</evidence>
<evidence type="ECO:0000256" key="2">
    <source>
        <dbReference type="ARBA" id="ARBA00008854"/>
    </source>
</evidence>
<keyword evidence="5" id="KW-0472">Membrane</keyword>
<evidence type="ECO:0000256" key="1">
    <source>
        <dbReference type="ARBA" id="ARBA00004167"/>
    </source>
</evidence>
<comment type="caution">
    <text evidence="6">The sequence shown here is derived from an EMBL/GenBank/DDBJ whole genome shotgun (WGS) entry which is preliminary data.</text>
</comment>
<keyword evidence="3" id="KW-0812">Transmembrane</keyword>